<gene>
    <name evidence="4" type="ORF">J2751_003003</name>
</gene>
<dbReference type="Gene3D" id="3.40.50.300">
    <property type="entry name" value="P-loop containing nucleotide triphosphate hydrolases"/>
    <property type="match status" value="1"/>
</dbReference>
<accession>A0A8T4GLV6</accession>
<dbReference type="GO" id="GO:0016887">
    <property type="term" value="F:ATP hydrolysis activity"/>
    <property type="evidence" value="ECO:0007669"/>
    <property type="project" value="InterPro"/>
</dbReference>
<evidence type="ECO:0000256" key="1">
    <source>
        <dbReference type="ARBA" id="ARBA00006611"/>
    </source>
</evidence>
<keyword evidence="5" id="KW-1185">Reference proteome</keyword>
<dbReference type="OrthoDB" id="262046at2157"/>
<comment type="similarity">
    <text evidence="1">Belongs to the GSP E family.</text>
</comment>
<dbReference type="PANTHER" id="PTHR30486:SF14">
    <property type="entry name" value="FLAGELLA ACCESSORY PROTEIN I"/>
    <property type="match status" value="1"/>
</dbReference>
<name>A0A8T4GLV6_9EURY</name>
<evidence type="ECO:0000259" key="3">
    <source>
        <dbReference type="Pfam" id="PF00437"/>
    </source>
</evidence>
<dbReference type="InterPro" id="IPR001482">
    <property type="entry name" value="T2SS/T4SS_dom"/>
</dbReference>
<evidence type="ECO:0000256" key="2">
    <source>
        <dbReference type="SAM" id="MobiDB-lite"/>
    </source>
</evidence>
<dbReference type="InterPro" id="IPR027417">
    <property type="entry name" value="P-loop_NTPase"/>
</dbReference>
<dbReference type="RefSeq" id="WP_209487091.1">
    <property type="nucleotide sequence ID" value="NZ_JAGGKQ010000037.1"/>
</dbReference>
<dbReference type="Proteomes" id="UP000823588">
    <property type="component" value="Unassembled WGS sequence"/>
</dbReference>
<dbReference type="EMBL" id="JAGGKQ010000037">
    <property type="protein sequence ID" value="MBP1923955.1"/>
    <property type="molecule type" value="Genomic_DNA"/>
</dbReference>
<reference evidence="4" key="1">
    <citation type="submission" date="2021-03" db="EMBL/GenBank/DDBJ databases">
        <title>Genomic Encyclopedia of Type Strains, Phase IV (KMG-IV): sequencing the most valuable type-strain genomes for metagenomic binning, comparative biology and taxonomic classification.</title>
        <authorList>
            <person name="Goeker M."/>
        </authorList>
    </citation>
    <scope>NUCLEOTIDE SEQUENCE</scope>
    <source>
        <strain evidence="4">DSM 23564</strain>
    </source>
</reference>
<dbReference type="Pfam" id="PF00437">
    <property type="entry name" value="T2SSE"/>
    <property type="match status" value="1"/>
</dbReference>
<dbReference type="Gene3D" id="3.30.450.380">
    <property type="match status" value="1"/>
</dbReference>
<comment type="caution">
    <text evidence="4">The sequence shown here is derived from an EMBL/GenBank/DDBJ whole genome shotgun (WGS) entry which is preliminary data.</text>
</comment>
<feature type="region of interest" description="Disordered" evidence="2">
    <location>
        <begin position="1"/>
        <end position="27"/>
    </location>
</feature>
<feature type="region of interest" description="Disordered" evidence="2">
    <location>
        <begin position="357"/>
        <end position="377"/>
    </location>
</feature>
<sequence length="582" mass="63593">MTTGPILRIGGSADDTDSAVPAPIPPDDPEAWYAPDVRAQYESAPGVVATIRERDGGRFGYDVREPPLSPADERALETVRDHFAAVNHRRPLTRSGAVERAEAGFEPKYVRVLDRLLDTTAAARRRVDYHALCAIRLLGDRTAIALDERIAVADVGDDRELIVHTDAFAPLETGIDADAEYVERVAGERLARYPIEFAGFSIDVVVYRERLLGSDAFETKYAVLEPDLLPGDDELIRECERRIWETPVDRLVEDRTAFVAEHARRYLSRRVTAGDARDLVASGVDRVRRLLADRGVVSPAAEPTYDGDRIDDLVYYVLRDFVGEGPLTVPIRDPHLEDVEANRVDERVKVVPRPAVLSGADDEGSDDTVASSGIDPLAGGGRIPTNLAFADETRFVDVVTRLAARDGVELNASTPSAKVNLDIDGVPETVRCAVALPVISEDGPHVSIRKQAANAMTPVDLVNRGTLSTELVTLLWLLYEHHGVVLFAGPTGAGKTTLMNAHMPFIPFDDRPVSIDEGSREVRLPHETGVALTTRDHENAYKAVSMATLMTEANYLNPDVEVIAEINTPASFETFAESINTG</sequence>
<feature type="domain" description="Bacterial type II secretion system protein E" evidence="3">
    <location>
        <begin position="417"/>
        <end position="582"/>
    </location>
</feature>
<dbReference type="SUPFAM" id="SSF52540">
    <property type="entry name" value="P-loop containing nucleoside triphosphate hydrolases"/>
    <property type="match status" value="1"/>
</dbReference>
<organism evidence="4 5">
    <name type="scientific">Halorubrum alkaliphilum</name>
    <dbReference type="NCBI Taxonomy" id="261290"/>
    <lineage>
        <taxon>Archaea</taxon>
        <taxon>Methanobacteriati</taxon>
        <taxon>Methanobacteriota</taxon>
        <taxon>Stenosarchaea group</taxon>
        <taxon>Halobacteria</taxon>
        <taxon>Halobacteriales</taxon>
        <taxon>Haloferacaceae</taxon>
        <taxon>Halorubrum</taxon>
    </lineage>
</organism>
<dbReference type="PANTHER" id="PTHR30486">
    <property type="entry name" value="TWITCHING MOTILITY PROTEIN PILT"/>
    <property type="match status" value="1"/>
</dbReference>
<dbReference type="InterPro" id="IPR050921">
    <property type="entry name" value="T4SS_GSP_E_ATPase"/>
</dbReference>
<protein>
    <submittedName>
        <fullName evidence="4">Type IV secretory pathway ATPase VirB11/archaellum biosynthesis ATPase</fullName>
    </submittedName>
</protein>
<evidence type="ECO:0000313" key="4">
    <source>
        <dbReference type="EMBL" id="MBP1923955.1"/>
    </source>
</evidence>
<evidence type="ECO:0000313" key="5">
    <source>
        <dbReference type="Proteomes" id="UP000823588"/>
    </source>
</evidence>
<proteinExistence type="inferred from homology"/>
<dbReference type="AlphaFoldDB" id="A0A8T4GLV6"/>